<dbReference type="InterPro" id="IPR055346">
    <property type="entry name" value="Fe-S_cluster_assembly_SufBD"/>
</dbReference>
<name>A0A506UQY1_9PROT</name>
<dbReference type="NCBIfam" id="TIGR01981">
    <property type="entry name" value="sufD"/>
    <property type="match status" value="1"/>
</dbReference>
<dbReference type="AlphaFoldDB" id="A0A506UQY1"/>
<evidence type="ECO:0000313" key="2">
    <source>
        <dbReference type="EMBL" id="TPW35767.1"/>
    </source>
</evidence>
<dbReference type="PANTHER" id="PTHR43575">
    <property type="entry name" value="PROTEIN ABCI7, CHLOROPLASTIC"/>
    <property type="match status" value="1"/>
</dbReference>
<gene>
    <name evidence="2" type="primary">sufD</name>
    <name evidence="2" type="ORF">E3202_02155</name>
</gene>
<evidence type="ECO:0000259" key="1">
    <source>
        <dbReference type="Pfam" id="PF01458"/>
    </source>
</evidence>
<dbReference type="InterPro" id="IPR011542">
    <property type="entry name" value="SUF_FeS_clus_asmbl_SufD"/>
</dbReference>
<protein>
    <submittedName>
        <fullName evidence="2">Fe-S cluster assembly protein SufD</fullName>
    </submittedName>
</protein>
<dbReference type="RefSeq" id="WP_165600220.1">
    <property type="nucleotide sequence ID" value="NZ_SORZ01000001.1"/>
</dbReference>
<dbReference type="Pfam" id="PF01458">
    <property type="entry name" value="SUFBD_core"/>
    <property type="match status" value="1"/>
</dbReference>
<evidence type="ECO:0000313" key="3">
    <source>
        <dbReference type="Proteomes" id="UP000315037"/>
    </source>
</evidence>
<organism evidence="2 3">
    <name type="scientific">Oecophyllibacter saccharovorans</name>
    <dbReference type="NCBI Taxonomy" id="2558360"/>
    <lineage>
        <taxon>Bacteria</taxon>
        <taxon>Pseudomonadati</taxon>
        <taxon>Pseudomonadota</taxon>
        <taxon>Alphaproteobacteria</taxon>
        <taxon>Acetobacterales</taxon>
        <taxon>Acetobacteraceae</taxon>
        <taxon>Oecophyllibacter</taxon>
    </lineage>
</organism>
<dbReference type="Proteomes" id="UP000315037">
    <property type="component" value="Unassembled WGS sequence"/>
</dbReference>
<sequence length="429" mass="46585">MSEKATLPVSQETASQAATSAGWLSFSERAHDGALLPGAHFPTRKEEAWHYTSLQMLGRTAWKEPCPMALQKARAFLDRLELPEAQGLIVFGNGFEVPELTRLPQGVRRLSSTSSRSDSSLPVDMQNCFSEQLNAALCQEGLRLQVPENQDAGLIIMVSLHDGADMSTHLRHEFLLEKDAALQVLEIATGVGHYLANPVTRVTCSAGARCLHVKQQAESPQAVHLALLGSMVEEGAVYDGFTLNQGSELGRHEVRGVLAGAHAHTQVNALQVVGGDRLNDLTSRIRHQAPDCTSRQTVRSVLDEKGVGVFQGQILVERAAQKTDGEQLNQALLLSEEAQINSKPELRIFADDVKCSHGATVGALDEDQLFFLRARGIAESQARAMLVEAFLEESLALVKETELRAYLTRCLRASLPGAGAPACRLEEEG</sequence>
<dbReference type="PANTHER" id="PTHR43575:SF1">
    <property type="entry name" value="PROTEIN ABCI7, CHLOROPLASTIC"/>
    <property type="match status" value="1"/>
</dbReference>
<proteinExistence type="predicted"/>
<keyword evidence="3" id="KW-1185">Reference proteome</keyword>
<dbReference type="InterPro" id="IPR000825">
    <property type="entry name" value="SUF_FeS_clus_asmbl_SufBD_core"/>
</dbReference>
<comment type="caution">
    <text evidence="2">The sequence shown here is derived from an EMBL/GenBank/DDBJ whole genome shotgun (WGS) entry which is preliminary data.</text>
</comment>
<dbReference type="SUPFAM" id="SSF101960">
    <property type="entry name" value="Stabilizer of iron transporter SufD"/>
    <property type="match status" value="1"/>
</dbReference>
<dbReference type="GO" id="GO:0016226">
    <property type="term" value="P:iron-sulfur cluster assembly"/>
    <property type="evidence" value="ECO:0007669"/>
    <property type="project" value="InterPro"/>
</dbReference>
<dbReference type="EMBL" id="SORZ01000001">
    <property type="protein sequence ID" value="TPW35767.1"/>
    <property type="molecule type" value="Genomic_DNA"/>
</dbReference>
<dbReference type="InterPro" id="IPR037284">
    <property type="entry name" value="SUF_FeS_clus_asmbl_SufBD_sf"/>
</dbReference>
<accession>A0A506UQY1</accession>
<reference evidence="2 3" key="1">
    <citation type="submission" date="2019-03" db="EMBL/GenBank/DDBJ databases">
        <title>The complete genome sequence of Neokomagataea sp. Jb2 NBRC113641.</title>
        <authorList>
            <person name="Chua K.-O."/>
            <person name="Chan K.-G."/>
            <person name="See-Too W.-S."/>
        </authorList>
    </citation>
    <scope>NUCLEOTIDE SEQUENCE [LARGE SCALE GENOMIC DNA]</scope>
    <source>
        <strain evidence="2 3">Jb2</strain>
    </source>
</reference>
<feature type="domain" description="SUF system FeS cluster assembly SufBD core" evidence="1">
    <location>
        <begin position="163"/>
        <end position="390"/>
    </location>
</feature>